<evidence type="ECO:0000313" key="1">
    <source>
        <dbReference type="EMBL" id="GFY57187.1"/>
    </source>
</evidence>
<dbReference type="EMBL" id="BMAV01011384">
    <property type="protein sequence ID" value="GFY57187.1"/>
    <property type="molecule type" value="Genomic_DNA"/>
</dbReference>
<proteinExistence type="predicted"/>
<protein>
    <submittedName>
        <fullName evidence="1">Uncharacterized protein</fullName>
    </submittedName>
</protein>
<dbReference type="Proteomes" id="UP000886998">
    <property type="component" value="Unassembled WGS sequence"/>
</dbReference>
<gene>
    <name evidence="1" type="ORF">TNIN_437571</name>
</gene>
<accession>A0A8X6XND7</accession>
<keyword evidence="2" id="KW-1185">Reference proteome</keyword>
<dbReference type="AlphaFoldDB" id="A0A8X6XND7"/>
<name>A0A8X6XND7_9ARAC</name>
<sequence length="96" mass="10990">MFVTHLLCSIWVRAPRSIPSNYLTILQHVQDSIDVFISTGIISLRFVSSFYLREGPRIFAQKNSLSSRPMTDRMYNCDTDLVADPVLPHLQNVYTA</sequence>
<reference evidence="1" key="1">
    <citation type="submission" date="2020-08" db="EMBL/GenBank/DDBJ databases">
        <title>Multicomponent nature underlies the extraordinary mechanical properties of spider dragline silk.</title>
        <authorList>
            <person name="Kono N."/>
            <person name="Nakamura H."/>
            <person name="Mori M."/>
            <person name="Yoshida Y."/>
            <person name="Ohtoshi R."/>
            <person name="Malay A.D."/>
            <person name="Moran D.A.P."/>
            <person name="Tomita M."/>
            <person name="Numata K."/>
            <person name="Arakawa K."/>
        </authorList>
    </citation>
    <scope>NUCLEOTIDE SEQUENCE</scope>
</reference>
<comment type="caution">
    <text evidence="1">The sequence shown here is derived from an EMBL/GenBank/DDBJ whole genome shotgun (WGS) entry which is preliminary data.</text>
</comment>
<organism evidence="1 2">
    <name type="scientific">Trichonephila inaurata madagascariensis</name>
    <dbReference type="NCBI Taxonomy" id="2747483"/>
    <lineage>
        <taxon>Eukaryota</taxon>
        <taxon>Metazoa</taxon>
        <taxon>Ecdysozoa</taxon>
        <taxon>Arthropoda</taxon>
        <taxon>Chelicerata</taxon>
        <taxon>Arachnida</taxon>
        <taxon>Araneae</taxon>
        <taxon>Araneomorphae</taxon>
        <taxon>Entelegynae</taxon>
        <taxon>Araneoidea</taxon>
        <taxon>Nephilidae</taxon>
        <taxon>Trichonephila</taxon>
        <taxon>Trichonephila inaurata</taxon>
    </lineage>
</organism>
<evidence type="ECO:0000313" key="2">
    <source>
        <dbReference type="Proteomes" id="UP000886998"/>
    </source>
</evidence>